<evidence type="ECO:0000313" key="2">
    <source>
        <dbReference type="Proteomes" id="UP000691718"/>
    </source>
</evidence>
<organism evidence="1 2">
    <name type="scientific">Parnassius apollo</name>
    <name type="common">Apollo butterfly</name>
    <name type="synonym">Papilio apollo</name>
    <dbReference type="NCBI Taxonomy" id="110799"/>
    <lineage>
        <taxon>Eukaryota</taxon>
        <taxon>Metazoa</taxon>
        <taxon>Ecdysozoa</taxon>
        <taxon>Arthropoda</taxon>
        <taxon>Hexapoda</taxon>
        <taxon>Insecta</taxon>
        <taxon>Pterygota</taxon>
        <taxon>Neoptera</taxon>
        <taxon>Endopterygota</taxon>
        <taxon>Lepidoptera</taxon>
        <taxon>Glossata</taxon>
        <taxon>Ditrysia</taxon>
        <taxon>Papilionoidea</taxon>
        <taxon>Papilionidae</taxon>
        <taxon>Parnassiinae</taxon>
        <taxon>Parnassini</taxon>
        <taxon>Parnassius</taxon>
        <taxon>Parnassius</taxon>
    </lineage>
</organism>
<comment type="caution">
    <text evidence="1">The sequence shown here is derived from an EMBL/GenBank/DDBJ whole genome shotgun (WGS) entry which is preliminary data.</text>
</comment>
<name>A0A8S3WPJ0_PARAO</name>
<sequence length="123" mass="13403">MSGIVLPYLTDGGLKEGDVIRACVCVCVCGGQRGDGGGRRVAWRAGVAAGARAGRLHRRDTPHHLKNKRVSHIDAARARDLIAQVLACHALHHLCSTVPCREPRRLLHCVDTFTIYTHPRPAQ</sequence>
<dbReference type="AlphaFoldDB" id="A0A8S3WPJ0"/>
<dbReference type="OrthoDB" id="2187496at2759"/>
<dbReference type="EMBL" id="CAJQZP010000585">
    <property type="protein sequence ID" value="CAG4970375.1"/>
    <property type="molecule type" value="Genomic_DNA"/>
</dbReference>
<keyword evidence="2" id="KW-1185">Reference proteome</keyword>
<reference evidence="1" key="1">
    <citation type="submission" date="2021-04" db="EMBL/GenBank/DDBJ databases">
        <authorList>
            <person name="Tunstrom K."/>
        </authorList>
    </citation>
    <scope>NUCLEOTIDE SEQUENCE</scope>
</reference>
<evidence type="ECO:0000313" key="1">
    <source>
        <dbReference type="EMBL" id="CAG4970375.1"/>
    </source>
</evidence>
<accession>A0A8S3WPJ0</accession>
<gene>
    <name evidence="1" type="ORF">PAPOLLO_LOCUS8280</name>
</gene>
<proteinExistence type="predicted"/>
<protein>
    <submittedName>
        <fullName evidence="1">(apollo) hypothetical protein</fullName>
    </submittedName>
</protein>
<dbReference type="Proteomes" id="UP000691718">
    <property type="component" value="Unassembled WGS sequence"/>
</dbReference>